<dbReference type="PANTHER" id="PTHR43390:SF1">
    <property type="entry name" value="CHLOROPLAST PROCESSING PEPTIDASE"/>
    <property type="match status" value="1"/>
</dbReference>
<comment type="similarity">
    <text evidence="2 8">Belongs to the peptidase S26 family.</text>
</comment>
<dbReference type="CDD" id="cd06530">
    <property type="entry name" value="S26_SPase_I"/>
    <property type="match status" value="1"/>
</dbReference>
<dbReference type="RefSeq" id="WP_420903775.1">
    <property type="nucleotide sequence ID" value="NZ_BAAFGK010000001.1"/>
</dbReference>
<dbReference type="PROSITE" id="PS00760">
    <property type="entry name" value="SPASE_I_2"/>
    <property type="match status" value="1"/>
</dbReference>
<reference evidence="10 11" key="2">
    <citation type="submission" date="2024-09" db="EMBL/GenBank/DDBJ databases">
        <title>Draft genome sequence of Candidatus Magnetaquicoccaceae bacterium FCR-1.</title>
        <authorList>
            <person name="Shimoshige H."/>
            <person name="Shimamura S."/>
            <person name="Taoka A."/>
            <person name="Kobayashi H."/>
            <person name="Maekawa T."/>
        </authorList>
    </citation>
    <scope>NUCLEOTIDE SEQUENCE [LARGE SCALE GENOMIC DNA]</scope>
    <source>
        <strain evidence="10 11">FCR-1</strain>
    </source>
</reference>
<dbReference type="NCBIfam" id="TIGR02227">
    <property type="entry name" value="sigpep_I_bact"/>
    <property type="match status" value="1"/>
</dbReference>
<dbReference type="Pfam" id="PF10502">
    <property type="entry name" value="Peptidase_S26"/>
    <property type="match status" value="1"/>
</dbReference>
<dbReference type="Gene3D" id="2.10.109.10">
    <property type="entry name" value="Umud Fragment, subunit A"/>
    <property type="match status" value="1"/>
</dbReference>
<keyword evidence="7" id="KW-0812">Transmembrane</keyword>
<comment type="caution">
    <text evidence="10">The sequence shown here is derived from an EMBL/GenBank/DDBJ whole genome shotgun (WGS) entry which is preliminary data.</text>
</comment>
<feature type="transmembrane region" description="Helical" evidence="7">
    <location>
        <begin position="44"/>
        <end position="62"/>
    </location>
</feature>
<protein>
    <recommendedName>
        <fullName evidence="4 7">Signal peptidase I</fullName>
        <ecNumber evidence="3 7">3.4.21.89</ecNumber>
    </recommendedName>
</protein>
<proteinExistence type="inferred from homology"/>
<evidence type="ECO:0000313" key="11">
    <source>
        <dbReference type="Proteomes" id="UP001628193"/>
    </source>
</evidence>
<dbReference type="InterPro" id="IPR019756">
    <property type="entry name" value="Pept_S26A_signal_pept_1_Ser-AS"/>
</dbReference>
<feature type="transmembrane region" description="Helical" evidence="7">
    <location>
        <begin position="74"/>
        <end position="95"/>
    </location>
</feature>
<keyword evidence="7" id="KW-1133">Transmembrane helix</keyword>
<reference evidence="10 11" key="1">
    <citation type="submission" date="2024-05" db="EMBL/GenBank/DDBJ databases">
        <authorList>
            <consortium name="Candidatus Magnetaquicoccaceae bacterium FCR-1 genome sequencing consortium"/>
            <person name="Shimoshige H."/>
            <person name="Shimamura S."/>
            <person name="Taoka A."/>
            <person name="Kobayashi H."/>
            <person name="Maekawa T."/>
        </authorList>
    </citation>
    <scope>NUCLEOTIDE SEQUENCE [LARGE SCALE GENOMIC DNA]</scope>
    <source>
        <strain evidence="10 11">FCR-1</strain>
    </source>
</reference>
<accession>A0ABQ0C5A4</accession>
<dbReference type="InterPro" id="IPR019533">
    <property type="entry name" value="Peptidase_S26"/>
</dbReference>
<evidence type="ECO:0000256" key="1">
    <source>
        <dbReference type="ARBA" id="ARBA00000677"/>
    </source>
</evidence>
<dbReference type="InterPro" id="IPR000223">
    <property type="entry name" value="Pept_S26A_signal_pept_1"/>
</dbReference>
<comment type="catalytic activity">
    <reaction evidence="1 7">
        <text>Cleavage of hydrophobic, N-terminal signal or leader sequences from secreted and periplasmic proteins.</text>
        <dbReference type="EC" id="3.4.21.89"/>
    </reaction>
</comment>
<sequence length="291" mass="33210">MVNPQLVWRRRHLWHGVLFVIAAILVFGNAVSMGIFSMPEASRSWAPLIAGVLLVIGLFLLVKGEAFLEGGSAAAEYYEAIAMAVAIAFMVRTFLIEPFKIPSGSMIPTLLVGDYLFVNKFAYGYRLPYTNQRIFMSGDPERGEIAVFEYPKDPTKDYIKRIIGLPGDKIAYREKRVFVNGQLIAQQVDGTFTYINEFEQKVESQRLIEQLGNHPHPILVRPMAGMEPPLELVVPPDHYFVVGDNRDNSNDSRYWGFVPKHRLVGRAVAMFWSWDRYEGKPRWERIGQVIR</sequence>
<dbReference type="InterPro" id="IPR019758">
    <property type="entry name" value="Pept_S26A_signal_pept_1_CS"/>
</dbReference>
<evidence type="ECO:0000259" key="9">
    <source>
        <dbReference type="Pfam" id="PF10502"/>
    </source>
</evidence>
<dbReference type="Proteomes" id="UP001628193">
    <property type="component" value="Unassembled WGS sequence"/>
</dbReference>
<evidence type="ECO:0000256" key="7">
    <source>
        <dbReference type="RuleBase" id="RU003993"/>
    </source>
</evidence>
<evidence type="ECO:0000256" key="4">
    <source>
        <dbReference type="ARBA" id="ARBA00019232"/>
    </source>
</evidence>
<evidence type="ECO:0000256" key="8">
    <source>
        <dbReference type="RuleBase" id="RU362042"/>
    </source>
</evidence>
<dbReference type="PANTHER" id="PTHR43390">
    <property type="entry name" value="SIGNAL PEPTIDASE I"/>
    <property type="match status" value="1"/>
</dbReference>
<evidence type="ECO:0000256" key="6">
    <source>
        <dbReference type="ARBA" id="ARBA00022801"/>
    </source>
</evidence>
<dbReference type="InterPro" id="IPR019757">
    <property type="entry name" value="Pept_S26A_signal_pept_1_Lys-AS"/>
</dbReference>
<keyword evidence="5 7" id="KW-0645">Protease</keyword>
<feature type="transmembrane region" description="Helical" evidence="7">
    <location>
        <begin position="12"/>
        <end position="38"/>
    </location>
</feature>
<dbReference type="PRINTS" id="PR00727">
    <property type="entry name" value="LEADERPTASE"/>
</dbReference>
<dbReference type="PROSITE" id="PS00501">
    <property type="entry name" value="SPASE_I_1"/>
    <property type="match status" value="1"/>
</dbReference>
<dbReference type="PROSITE" id="PS00761">
    <property type="entry name" value="SPASE_I_3"/>
    <property type="match status" value="1"/>
</dbReference>
<evidence type="ECO:0000256" key="5">
    <source>
        <dbReference type="ARBA" id="ARBA00022670"/>
    </source>
</evidence>
<keyword evidence="6 7" id="KW-0378">Hydrolase</keyword>
<comment type="caution">
    <text evidence="8">Lacks conserved residue(s) required for the propagation of feature annotation.</text>
</comment>
<keyword evidence="11" id="KW-1185">Reference proteome</keyword>
<dbReference type="EMBL" id="BAAFGK010000001">
    <property type="protein sequence ID" value="GAB0056066.1"/>
    <property type="molecule type" value="Genomic_DNA"/>
</dbReference>
<dbReference type="SUPFAM" id="SSF51306">
    <property type="entry name" value="LexA/Signal peptidase"/>
    <property type="match status" value="1"/>
</dbReference>
<evidence type="ECO:0000256" key="2">
    <source>
        <dbReference type="ARBA" id="ARBA00009370"/>
    </source>
</evidence>
<dbReference type="InterPro" id="IPR036286">
    <property type="entry name" value="LexA/Signal_pep-like_sf"/>
</dbReference>
<gene>
    <name evidence="10" type="ORF">SIID45300_00366</name>
</gene>
<evidence type="ECO:0000313" key="10">
    <source>
        <dbReference type="EMBL" id="GAB0056066.1"/>
    </source>
</evidence>
<feature type="domain" description="Peptidase S26" evidence="9">
    <location>
        <begin position="76"/>
        <end position="272"/>
    </location>
</feature>
<keyword evidence="7" id="KW-0472">Membrane</keyword>
<organism evidence="10 11">
    <name type="scientific">Candidatus Magnetaquiglobus chichijimensis</name>
    <dbReference type="NCBI Taxonomy" id="3141448"/>
    <lineage>
        <taxon>Bacteria</taxon>
        <taxon>Pseudomonadati</taxon>
        <taxon>Pseudomonadota</taxon>
        <taxon>Magnetococcia</taxon>
        <taxon>Magnetococcales</taxon>
        <taxon>Candidatus Magnetaquicoccaceae</taxon>
        <taxon>Candidatus Magnetaquiglobus</taxon>
    </lineage>
</organism>
<evidence type="ECO:0000256" key="3">
    <source>
        <dbReference type="ARBA" id="ARBA00013208"/>
    </source>
</evidence>
<comment type="subcellular location">
    <subcellularLocation>
        <location evidence="8">Membrane</location>
        <topology evidence="8">Single-pass type II membrane protein</topology>
    </subcellularLocation>
</comment>
<name>A0ABQ0C5A4_9PROT</name>
<dbReference type="EC" id="3.4.21.89" evidence="3 7"/>